<evidence type="ECO:0000256" key="2">
    <source>
        <dbReference type="RuleBase" id="RU000363"/>
    </source>
</evidence>
<dbReference type="InterPro" id="IPR036291">
    <property type="entry name" value="NAD(P)-bd_dom_sf"/>
</dbReference>
<name>A0A1Y1YEN6_9PLEO</name>
<dbReference type="GO" id="GO:0019748">
    <property type="term" value="P:secondary metabolic process"/>
    <property type="evidence" value="ECO:0007669"/>
    <property type="project" value="TreeGrafter"/>
</dbReference>
<accession>A0A1Y1YEN6</accession>
<dbReference type="SUPFAM" id="SSF51735">
    <property type="entry name" value="NAD(P)-binding Rossmann-fold domains"/>
    <property type="match status" value="1"/>
</dbReference>
<dbReference type="InterPro" id="IPR002347">
    <property type="entry name" value="SDR_fam"/>
</dbReference>
<proteinExistence type="inferred from homology"/>
<comment type="similarity">
    <text evidence="1 2">Belongs to the short-chain dehydrogenases/reductases (SDR) family.</text>
</comment>
<dbReference type="InterPro" id="IPR051468">
    <property type="entry name" value="Fungal_SecMetab_SDRs"/>
</dbReference>
<gene>
    <name evidence="3" type="ORF">BCR34DRAFT_593832</name>
</gene>
<dbReference type="PANTHER" id="PTHR43544">
    <property type="entry name" value="SHORT-CHAIN DEHYDROGENASE/REDUCTASE"/>
    <property type="match status" value="1"/>
</dbReference>
<evidence type="ECO:0000256" key="1">
    <source>
        <dbReference type="ARBA" id="ARBA00006484"/>
    </source>
</evidence>
<reference evidence="3 4" key="1">
    <citation type="submission" date="2016-07" db="EMBL/GenBank/DDBJ databases">
        <title>Pervasive Adenine N6-methylation of Active Genes in Fungi.</title>
        <authorList>
            <consortium name="DOE Joint Genome Institute"/>
            <person name="Mondo S.J."/>
            <person name="Dannebaum R.O."/>
            <person name="Kuo R.C."/>
            <person name="Labutti K."/>
            <person name="Haridas S."/>
            <person name="Kuo A."/>
            <person name="Salamov A."/>
            <person name="Ahrendt S.R."/>
            <person name="Lipzen A."/>
            <person name="Sullivan W."/>
            <person name="Andreopoulos W.B."/>
            <person name="Clum A."/>
            <person name="Lindquist E."/>
            <person name="Daum C."/>
            <person name="Ramamoorthy G.K."/>
            <person name="Gryganskyi A."/>
            <person name="Culley D."/>
            <person name="Magnuson J.K."/>
            <person name="James T.Y."/>
            <person name="O'Malley M.A."/>
            <person name="Stajich J.E."/>
            <person name="Spatafora J.W."/>
            <person name="Visel A."/>
            <person name="Grigoriev I.V."/>
        </authorList>
    </citation>
    <scope>NUCLEOTIDE SEQUENCE [LARGE SCALE GENOMIC DNA]</scope>
    <source>
        <strain evidence="3 4">CBS 115471</strain>
    </source>
</reference>
<dbReference type="STRING" id="1231657.A0A1Y1YEN6"/>
<protein>
    <recommendedName>
        <fullName evidence="5">Short chain dehydrogenase/reductase</fullName>
    </recommendedName>
</protein>
<dbReference type="GO" id="GO:0016491">
    <property type="term" value="F:oxidoreductase activity"/>
    <property type="evidence" value="ECO:0007669"/>
    <property type="project" value="TreeGrafter"/>
</dbReference>
<dbReference type="AlphaFoldDB" id="A0A1Y1YEN6"/>
<dbReference type="PRINTS" id="PR00080">
    <property type="entry name" value="SDRFAMILY"/>
</dbReference>
<sequence>MASPASKVLVLITGANSGVGFELAHQLMQRPSYHILLGCRSREKGLAAVSTLQSRSPAGTGEFLHLDVTDDDTISAAESYIGTTFGKLDILVNNAAIATTDPSLSFRAALNLAFDTNATGPAALSIALAPLLEKSTHTPSPRIINVSSGVGSLARRLDPTGPMYRVSGIPYRASKTALSMITACHFVEFGPEVKVFAYDPGFTVSNLGPHNNVESGARSAEESVRPLVEVLDGKRDGEAGLLLHNTGVWPW</sequence>
<dbReference type="Proteomes" id="UP000193144">
    <property type="component" value="Unassembled WGS sequence"/>
</dbReference>
<dbReference type="Gene3D" id="3.40.50.720">
    <property type="entry name" value="NAD(P)-binding Rossmann-like Domain"/>
    <property type="match status" value="1"/>
</dbReference>
<evidence type="ECO:0008006" key="5">
    <source>
        <dbReference type="Google" id="ProtNLM"/>
    </source>
</evidence>
<dbReference type="Pfam" id="PF00106">
    <property type="entry name" value="adh_short"/>
    <property type="match status" value="1"/>
</dbReference>
<evidence type="ECO:0000313" key="4">
    <source>
        <dbReference type="Proteomes" id="UP000193144"/>
    </source>
</evidence>
<organism evidence="3 4">
    <name type="scientific">Clohesyomyces aquaticus</name>
    <dbReference type="NCBI Taxonomy" id="1231657"/>
    <lineage>
        <taxon>Eukaryota</taxon>
        <taxon>Fungi</taxon>
        <taxon>Dikarya</taxon>
        <taxon>Ascomycota</taxon>
        <taxon>Pezizomycotina</taxon>
        <taxon>Dothideomycetes</taxon>
        <taxon>Pleosporomycetidae</taxon>
        <taxon>Pleosporales</taxon>
        <taxon>Lindgomycetaceae</taxon>
        <taxon>Clohesyomyces</taxon>
    </lineage>
</organism>
<keyword evidence="4" id="KW-1185">Reference proteome</keyword>
<dbReference type="EMBL" id="MCFA01000255">
    <property type="protein sequence ID" value="ORX96500.1"/>
    <property type="molecule type" value="Genomic_DNA"/>
</dbReference>
<dbReference type="GO" id="GO:0005737">
    <property type="term" value="C:cytoplasm"/>
    <property type="evidence" value="ECO:0007669"/>
    <property type="project" value="TreeGrafter"/>
</dbReference>
<comment type="caution">
    <text evidence="3">The sequence shown here is derived from an EMBL/GenBank/DDBJ whole genome shotgun (WGS) entry which is preliminary data.</text>
</comment>
<dbReference type="PRINTS" id="PR00081">
    <property type="entry name" value="GDHRDH"/>
</dbReference>
<dbReference type="PANTHER" id="PTHR43544:SF32">
    <property type="entry name" value="CHAIN DEHYDROGENASE, PUTATIVE (AFU_ORTHOLOGUE AFUA_5G01530)-RELATED"/>
    <property type="match status" value="1"/>
</dbReference>
<dbReference type="OrthoDB" id="1933717at2759"/>
<evidence type="ECO:0000313" key="3">
    <source>
        <dbReference type="EMBL" id="ORX96500.1"/>
    </source>
</evidence>